<feature type="compositionally biased region" description="Basic and acidic residues" evidence="1">
    <location>
        <begin position="12"/>
        <end position="28"/>
    </location>
</feature>
<accession>A0A1R3KT77</accession>
<keyword evidence="3" id="KW-1185">Reference proteome</keyword>
<dbReference type="Proteomes" id="UP000188268">
    <property type="component" value="Unassembled WGS sequence"/>
</dbReference>
<dbReference type="OrthoDB" id="1752378at2759"/>
<sequence length="148" mass="16573">MGQTPRTGAISEFREEDGNSSRFEHSDGENSMYNYGTDDDECKNNSYYRKKDEHRIENKNVNENPLGINSSVAFGSNDWDDFEQEAGTVDLASFMLDASVMRQRGQVGSDLQENANGLDLFPIGFSSSTEPQLVEKVKDIPVATYPEE</sequence>
<evidence type="ECO:0000313" key="2">
    <source>
        <dbReference type="EMBL" id="OMP10293.1"/>
    </source>
</evidence>
<feature type="non-terminal residue" evidence="2">
    <location>
        <position position="148"/>
    </location>
</feature>
<protein>
    <submittedName>
        <fullName evidence="2">Uncharacterized protein</fullName>
    </submittedName>
</protein>
<comment type="caution">
    <text evidence="2">The sequence shown here is derived from an EMBL/GenBank/DDBJ whole genome shotgun (WGS) entry which is preliminary data.</text>
</comment>
<reference evidence="2 3" key="1">
    <citation type="submission" date="2013-09" db="EMBL/GenBank/DDBJ databases">
        <title>Corchorus capsularis genome sequencing.</title>
        <authorList>
            <person name="Alam M."/>
            <person name="Haque M.S."/>
            <person name="Islam M.S."/>
            <person name="Emdad E.M."/>
            <person name="Islam M.M."/>
            <person name="Ahmed B."/>
            <person name="Halim A."/>
            <person name="Hossen Q.M.M."/>
            <person name="Hossain M.Z."/>
            <person name="Ahmed R."/>
            <person name="Khan M.M."/>
            <person name="Islam R."/>
            <person name="Rashid M.M."/>
            <person name="Khan S.A."/>
            <person name="Rahman M.S."/>
            <person name="Alam M."/>
        </authorList>
    </citation>
    <scope>NUCLEOTIDE SEQUENCE [LARGE SCALE GENOMIC DNA]</scope>
    <source>
        <strain evidence="3">cv. CVL-1</strain>
        <tissue evidence="2">Whole seedling</tissue>
    </source>
</reference>
<dbReference type="STRING" id="210143.A0A1R3KT77"/>
<gene>
    <name evidence="2" type="ORF">CCACVL1_01001</name>
</gene>
<dbReference type="Gramene" id="OMP10293">
    <property type="protein sequence ID" value="OMP10293"/>
    <property type="gene ID" value="CCACVL1_01001"/>
</dbReference>
<proteinExistence type="predicted"/>
<evidence type="ECO:0000256" key="1">
    <source>
        <dbReference type="SAM" id="MobiDB-lite"/>
    </source>
</evidence>
<name>A0A1R3KT77_COCAP</name>
<dbReference type="EMBL" id="AWWV01002639">
    <property type="protein sequence ID" value="OMP10293.1"/>
    <property type="molecule type" value="Genomic_DNA"/>
</dbReference>
<organism evidence="2 3">
    <name type="scientific">Corchorus capsularis</name>
    <name type="common">Jute</name>
    <dbReference type="NCBI Taxonomy" id="210143"/>
    <lineage>
        <taxon>Eukaryota</taxon>
        <taxon>Viridiplantae</taxon>
        <taxon>Streptophyta</taxon>
        <taxon>Embryophyta</taxon>
        <taxon>Tracheophyta</taxon>
        <taxon>Spermatophyta</taxon>
        <taxon>Magnoliopsida</taxon>
        <taxon>eudicotyledons</taxon>
        <taxon>Gunneridae</taxon>
        <taxon>Pentapetalae</taxon>
        <taxon>rosids</taxon>
        <taxon>malvids</taxon>
        <taxon>Malvales</taxon>
        <taxon>Malvaceae</taxon>
        <taxon>Grewioideae</taxon>
        <taxon>Apeibeae</taxon>
        <taxon>Corchorus</taxon>
    </lineage>
</organism>
<evidence type="ECO:0000313" key="3">
    <source>
        <dbReference type="Proteomes" id="UP000188268"/>
    </source>
</evidence>
<feature type="region of interest" description="Disordered" evidence="1">
    <location>
        <begin position="1"/>
        <end position="45"/>
    </location>
</feature>
<dbReference type="AlphaFoldDB" id="A0A1R3KT77"/>